<dbReference type="EMBL" id="SXFB01000016">
    <property type="protein sequence ID" value="NFV27539.1"/>
    <property type="molecule type" value="Genomic_DNA"/>
</dbReference>
<evidence type="ECO:0008006" key="3">
    <source>
        <dbReference type="Google" id="ProtNLM"/>
    </source>
</evidence>
<dbReference type="RefSeq" id="WP_003372315.1">
    <property type="nucleotide sequence ID" value="NZ_JACBBA010000001.1"/>
</dbReference>
<evidence type="ECO:0000313" key="2">
    <source>
        <dbReference type="Proteomes" id="UP000486903"/>
    </source>
</evidence>
<sequence>MGFKLKFDDLTQIALRRNLQKDGKAQQFLTNEIARLSDDYIPMDSGTLKNNKSITQHSITYKSPYACRQWYENKGASGGRRGKEWTNRMWQDRGQEIVKSVADLVGGKTK</sequence>
<comment type="caution">
    <text evidence="1">The sequence shown here is derived from an EMBL/GenBank/DDBJ whole genome shotgun (WGS) entry which is preliminary data.</text>
</comment>
<dbReference type="InterPro" id="IPR021080">
    <property type="entry name" value="Minor_capsid_protein"/>
</dbReference>
<accession>A0A6B4JIF2</accession>
<organism evidence="1 2">
    <name type="scientific">Clostridium botulinum</name>
    <dbReference type="NCBI Taxonomy" id="1491"/>
    <lineage>
        <taxon>Bacteria</taxon>
        <taxon>Bacillati</taxon>
        <taxon>Bacillota</taxon>
        <taxon>Clostridia</taxon>
        <taxon>Eubacteriales</taxon>
        <taxon>Clostridiaceae</taxon>
        <taxon>Clostridium</taxon>
    </lineage>
</organism>
<dbReference type="Proteomes" id="UP000486903">
    <property type="component" value="Unassembled WGS sequence"/>
</dbReference>
<dbReference type="Pfam" id="PF11114">
    <property type="entry name" value="Minor_capsid_2"/>
    <property type="match status" value="1"/>
</dbReference>
<gene>
    <name evidence="1" type="ORF">FDG31_15500</name>
</gene>
<proteinExistence type="predicted"/>
<dbReference type="AlphaFoldDB" id="A0A6B4JIF2"/>
<evidence type="ECO:0000313" key="1">
    <source>
        <dbReference type="EMBL" id="NFV27539.1"/>
    </source>
</evidence>
<reference evidence="1 2" key="1">
    <citation type="submission" date="2019-04" db="EMBL/GenBank/DDBJ databases">
        <title>Genome sequencing of Clostridium botulinum Groups I-IV and Clostridium butyricum.</title>
        <authorList>
            <person name="Brunt J."/>
            <person name="Van Vliet A.H.M."/>
            <person name="Stringer S.C."/>
            <person name="Carter A.T."/>
            <person name="Peck M.W."/>
        </authorList>
    </citation>
    <scope>NUCLEOTIDE SEQUENCE [LARGE SCALE GENOMIC DNA]</scope>
    <source>
        <strain evidence="1 2">BL81</strain>
    </source>
</reference>
<name>A0A6B4JIF2_CLOBO</name>
<protein>
    <recommendedName>
        <fullName evidence="3">Capsid protein</fullName>
    </recommendedName>
</protein>